<organism evidence="1">
    <name type="scientific">Craspedostauros australis</name>
    <dbReference type="NCBI Taxonomy" id="1486917"/>
    <lineage>
        <taxon>Eukaryota</taxon>
        <taxon>Sar</taxon>
        <taxon>Stramenopiles</taxon>
        <taxon>Ochrophyta</taxon>
        <taxon>Bacillariophyta</taxon>
        <taxon>Bacillariophyceae</taxon>
        <taxon>Bacillariophycidae</taxon>
        <taxon>Naviculales</taxon>
        <taxon>Naviculaceae</taxon>
        <taxon>Craspedostauros</taxon>
    </lineage>
</organism>
<name>A0A7R9ZKH2_9STRA</name>
<proteinExistence type="predicted"/>
<reference evidence="1" key="1">
    <citation type="submission" date="2021-01" db="EMBL/GenBank/DDBJ databases">
        <authorList>
            <person name="Corre E."/>
            <person name="Pelletier E."/>
            <person name="Niang G."/>
            <person name="Scheremetjew M."/>
            <person name="Finn R."/>
            <person name="Kale V."/>
            <person name="Holt S."/>
            <person name="Cochrane G."/>
            <person name="Meng A."/>
            <person name="Brown T."/>
            <person name="Cohen L."/>
        </authorList>
    </citation>
    <scope>NUCLEOTIDE SEQUENCE</scope>
    <source>
        <strain evidence="1">CCMP3328</strain>
    </source>
</reference>
<accession>A0A7R9ZKH2</accession>
<sequence length="125" mass="14003">MLHSTQLKHQPQAFGHGAGGRVFLLRWIRIVMSTSDCSHAIQLGLGKRVGNATDAPRMERQQSMSCHYNITLYYASIITSWTNIIHRSKQTDENPIEKHGDEASTVNDGGVWCTLNTLHSIETRA</sequence>
<protein>
    <submittedName>
        <fullName evidence="1">Uncharacterized protein</fullName>
    </submittedName>
</protein>
<evidence type="ECO:0000313" key="1">
    <source>
        <dbReference type="EMBL" id="CAD8333281.1"/>
    </source>
</evidence>
<dbReference type="AlphaFoldDB" id="A0A7R9ZKH2"/>
<dbReference type="EMBL" id="HBEF01008575">
    <property type="protein sequence ID" value="CAD8333281.1"/>
    <property type="molecule type" value="Transcribed_RNA"/>
</dbReference>
<gene>
    <name evidence="1" type="ORF">CAUS1442_LOCUS5382</name>
</gene>